<dbReference type="Gene3D" id="2.40.160.20">
    <property type="match status" value="1"/>
</dbReference>
<protein>
    <recommendedName>
        <fullName evidence="3">Outer membrane protein beta-barrel domain-containing protein</fullName>
    </recommendedName>
</protein>
<dbReference type="SUPFAM" id="SSF56925">
    <property type="entry name" value="OMPA-like"/>
    <property type="match status" value="1"/>
</dbReference>
<evidence type="ECO:0000313" key="5">
    <source>
        <dbReference type="Proteomes" id="UP001408594"/>
    </source>
</evidence>
<feature type="chain" id="PRO_5045235666" description="Outer membrane protein beta-barrel domain-containing protein" evidence="2">
    <location>
        <begin position="21"/>
        <end position="169"/>
    </location>
</feature>
<feature type="domain" description="Outer membrane protein beta-barrel" evidence="3">
    <location>
        <begin position="9"/>
        <end position="169"/>
    </location>
</feature>
<dbReference type="InterPro" id="IPR027385">
    <property type="entry name" value="Beta-barrel_OMP"/>
</dbReference>
<keyword evidence="1 2" id="KW-0732">Signal</keyword>
<comment type="caution">
    <text evidence="4">The sequence shown here is derived from an EMBL/GenBank/DDBJ whole genome shotgun (WGS) entry which is preliminary data.</text>
</comment>
<evidence type="ECO:0000256" key="1">
    <source>
        <dbReference type="ARBA" id="ARBA00022729"/>
    </source>
</evidence>
<dbReference type="Pfam" id="PF13505">
    <property type="entry name" value="OMP_b-brl"/>
    <property type="match status" value="1"/>
</dbReference>
<keyword evidence="5" id="KW-1185">Reference proteome</keyword>
<name>A0ABP9WJX8_9GAMM</name>
<dbReference type="RefSeq" id="WP_345547718.1">
    <property type="nucleotide sequence ID" value="NZ_BAABRT010000001.1"/>
</dbReference>
<dbReference type="InterPro" id="IPR011250">
    <property type="entry name" value="OMP/PagP_B-barrel"/>
</dbReference>
<dbReference type="EMBL" id="BAABRT010000001">
    <property type="protein sequence ID" value="GAA5523516.1"/>
    <property type="molecule type" value="Genomic_DNA"/>
</dbReference>
<gene>
    <name evidence="4" type="ORF">Maes01_00061</name>
</gene>
<accession>A0ABP9WJX8</accession>
<organism evidence="4 5">
    <name type="scientific">Microbulbifer aestuariivivens</name>
    <dbReference type="NCBI Taxonomy" id="1908308"/>
    <lineage>
        <taxon>Bacteria</taxon>
        <taxon>Pseudomonadati</taxon>
        <taxon>Pseudomonadota</taxon>
        <taxon>Gammaproteobacteria</taxon>
        <taxon>Cellvibrionales</taxon>
        <taxon>Microbulbiferaceae</taxon>
        <taxon>Microbulbifer</taxon>
    </lineage>
</organism>
<evidence type="ECO:0000259" key="3">
    <source>
        <dbReference type="Pfam" id="PF13505"/>
    </source>
</evidence>
<sequence length="169" mass="18043">MYKKTLLVSLMIFASVNVSAEGAYFGTSIGQAEVDISGLQSATSFSLTAGYEVTRNIALEVAYVDLGSVEVSGAPFTLSTDGLNFSAVAALPVHEKVDVFAKLGFFRWDFSVDESGAGEVFSDDGTDMSYSVGATANLTEQFDAVLEYQVFEWDGDEISNVSLGAKFSF</sequence>
<dbReference type="Proteomes" id="UP001408594">
    <property type="component" value="Unassembled WGS sequence"/>
</dbReference>
<feature type="signal peptide" evidence="2">
    <location>
        <begin position="1"/>
        <end position="20"/>
    </location>
</feature>
<reference evidence="4 5" key="1">
    <citation type="submission" date="2024-02" db="EMBL/GenBank/DDBJ databases">
        <title>Microbulbifer aestuariivivens NBRC 112533.</title>
        <authorList>
            <person name="Ichikawa N."/>
            <person name="Katano-Makiyama Y."/>
            <person name="Hidaka K."/>
        </authorList>
    </citation>
    <scope>NUCLEOTIDE SEQUENCE [LARGE SCALE GENOMIC DNA]</scope>
    <source>
        <strain evidence="4 5">NBRC 112533</strain>
    </source>
</reference>
<evidence type="ECO:0000313" key="4">
    <source>
        <dbReference type="EMBL" id="GAA5523516.1"/>
    </source>
</evidence>
<proteinExistence type="predicted"/>
<evidence type="ECO:0000256" key="2">
    <source>
        <dbReference type="SAM" id="SignalP"/>
    </source>
</evidence>